<feature type="chain" id="PRO_5013410221" description="Lipid A acyltransferase PagP" evidence="7">
    <location>
        <begin position="23"/>
        <end position="183"/>
    </location>
</feature>
<evidence type="ECO:0000256" key="7">
    <source>
        <dbReference type="HAMAP-Rule" id="MF_00837"/>
    </source>
</evidence>
<accession>A0A261UR23</accession>
<dbReference type="GO" id="GO:0009245">
    <property type="term" value="P:lipid A biosynthetic process"/>
    <property type="evidence" value="ECO:0007669"/>
    <property type="project" value="UniProtKB-UniRule"/>
</dbReference>
<feature type="active site" evidence="7">
    <location>
        <position position="56"/>
    </location>
</feature>
<keyword evidence="6 7" id="KW-0012">Acyltransferase</keyword>
<dbReference type="GO" id="GO:0009279">
    <property type="term" value="C:cell outer membrane"/>
    <property type="evidence" value="ECO:0007669"/>
    <property type="project" value="UniProtKB-SubCell"/>
</dbReference>
<comment type="catalytic activity">
    <reaction evidence="7">
        <text>a lipid IVA + a 1,2-diacyl-sn-glycero-3-phosphocholine = a lipid IVB + a 2-acyl-sn-glycero-3-phosphocholine</text>
        <dbReference type="Rhea" id="RHEA:74279"/>
        <dbReference type="ChEBI" id="CHEBI:57643"/>
        <dbReference type="ChEBI" id="CHEBI:57875"/>
        <dbReference type="ChEBI" id="CHEBI:176425"/>
        <dbReference type="ChEBI" id="CHEBI:193143"/>
        <dbReference type="EC" id="2.3.1.251"/>
    </reaction>
</comment>
<comment type="caution">
    <text evidence="8">The sequence shown here is derived from an EMBL/GenBank/DDBJ whole genome shotgun (WGS) entry which is preliminary data.</text>
</comment>
<evidence type="ECO:0000313" key="9">
    <source>
        <dbReference type="Proteomes" id="UP000216885"/>
    </source>
</evidence>
<protein>
    <recommendedName>
        <fullName evidence="7">Lipid A acyltransferase PagP</fullName>
        <ecNumber evidence="7">2.3.1.251</ecNumber>
    </recommendedName>
    <alternativeName>
        <fullName evidence="7">Lipid A acylation protein</fullName>
    </alternativeName>
</protein>
<evidence type="ECO:0000256" key="4">
    <source>
        <dbReference type="ARBA" id="ARBA00023136"/>
    </source>
</evidence>
<dbReference type="InterPro" id="IPR011250">
    <property type="entry name" value="OMP/PagP_B-barrel"/>
</dbReference>
<organism evidence="8 9">
    <name type="scientific">Bordetella genomosp. 4</name>
    <dbReference type="NCBI Taxonomy" id="463044"/>
    <lineage>
        <taxon>Bacteria</taxon>
        <taxon>Pseudomonadati</taxon>
        <taxon>Pseudomonadota</taxon>
        <taxon>Betaproteobacteria</taxon>
        <taxon>Burkholderiales</taxon>
        <taxon>Alcaligenaceae</taxon>
        <taxon>Bordetella</taxon>
    </lineage>
</organism>
<dbReference type="GO" id="GO:0016746">
    <property type="term" value="F:acyltransferase activity"/>
    <property type="evidence" value="ECO:0007669"/>
    <property type="project" value="UniProtKB-UniRule"/>
</dbReference>
<comment type="subcellular location">
    <subcellularLocation>
        <location evidence="7">Cell outer membrane</location>
        <topology evidence="7">Lipid-anchor</topology>
    </subcellularLocation>
</comment>
<name>A0A261UR23_9BORD</name>
<dbReference type="RefSeq" id="WP_094819936.1">
    <property type="nucleotide sequence ID" value="NZ_NEVO01000003.1"/>
</dbReference>
<dbReference type="Proteomes" id="UP000216885">
    <property type="component" value="Unassembled WGS sequence"/>
</dbReference>
<reference evidence="8 9" key="1">
    <citation type="submission" date="2017-05" db="EMBL/GenBank/DDBJ databases">
        <title>Complete and WGS of Bordetella genogroups.</title>
        <authorList>
            <person name="Spilker T."/>
            <person name="LiPuma J."/>
        </authorList>
    </citation>
    <scope>NUCLEOTIDE SEQUENCE [LARGE SCALE GENOMIC DNA]</scope>
    <source>
        <strain evidence="8 9">AU9919</strain>
    </source>
</reference>
<evidence type="ECO:0000256" key="5">
    <source>
        <dbReference type="ARBA" id="ARBA00023237"/>
    </source>
</evidence>
<feature type="active site" evidence="7">
    <location>
        <position position="100"/>
    </location>
</feature>
<comment type="similarity">
    <text evidence="1 7">Belongs to the lipid A palmitoyltransferase family.</text>
</comment>
<dbReference type="Gene3D" id="2.40.160.20">
    <property type="match status" value="1"/>
</dbReference>
<dbReference type="NCBIfam" id="NF008271">
    <property type="entry name" value="PRK11045.1"/>
    <property type="match status" value="1"/>
</dbReference>
<dbReference type="SUPFAM" id="SSF56925">
    <property type="entry name" value="OMPA-like"/>
    <property type="match status" value="1"/>
</dbReference>
<keyword evidence="3 7" id="KW-0732">Signal</keyword>
<feature type="signal peptide" evidence="7">
    <location>
        <begin position="1"/>
        <end position="22"/>
    </location>
</feature>
<feature type="site" description="Role in lipopolysaccharide recognition" evidence="7">
    <location>
        <position position="65"/>
    </location>
</feature>
<gene>
    <name evidence="7" type="primary">pagP</name>
    <name evidence="8" type="ORF">CAL20_04705</name>
</gene>
<keyword evidence="4 7" id="KW-0472">Membrane</keyword>
<dbReference type="InterPro" id="IPR009746">
    <property type="entry name" value="LipidA_acyl_PagP"/>
</dbReference>
<dbReference type="HAMAP" id="MF_00837">
    <property type="entry name" value="PagP_transferase"/>
    <property type="match status" value="1"/>
</dbReference>
<feature type="active site" evidence="7">
    <location>
        <position position="99"/>
    </location>
</feature>
<evidence type="ECO:0000256" key="2">
    <source>
        <dbReference type="ARBA" id="ARBA00022679"/>
    </source>
</evidence>
<sequence length="183" mass="20279" precursor="true">MTKKLRAVLFCLLCSPAFSAFACDSLPSWAQSACQRIDQIWTEGGNELYLTGYSWHNRATYSKKKIDSFNEIAWGGGLGKSLYDEDGDWHALYAMAFLDSHSDIEPLAGYGFQKIGRAGENWRFGAGYTVFLTSRSDIFNRIPFPGILPLVSAGYRDATLYATYIPGGSGNGNVLFMFGSWAF</sequence>
<keyword evidence="5 7" id="KW-0998">Cell outer membrane</keyword>
<proteinExistence type="inferred from homology"/>
<dbReference type="PROSITE" id="PS51257">
    <property type="entry name" value="PROKAR_LIPOPROTEIN"/>
    <property type="match status" value="1"/>
</dbReference>
<dbReference type="OrthoDB" id="9156803at2"/>
<evidence type="ECO:0000256" key="3">
    <source>
        <dbReference type="ARBA" id="ARBA00022729"/>
    </source>
</evidence>
<evidence type="ECO:0000313" key="8">
    <source>
        <dbReference type="EMBL" id="OZI64346.1"/>
    </source>
</evidence>
<comment type="catalytic activity">
    <reaction evidence="7">
        <text>a lipid A + a 1,2-diacyl-sn-glycero-3-phosphocholine = a hepta-acyl lipid A + a 2-acyl-sn-glycero-3-phosphocholine</text>
        <dbReference type="Rhea" id="RHEA:74275"/>
        <dbReference type="ChEBI" id="CHEBI:57643"/>
        <dbReference type="ChEBI" id="CHEBI:57875"/>
        <dbReference type="ChEBI" id="CHEBI:193141"/>
        <dbReference type="ChEBI" id="CHEBI:193142"/>
        <dbReference type="EC" id="2.3.1.251"/>
    </reaction>
</comment>
<keyword evidence="9" id="KW-1185">Reference proteome</keyword>
<dbReference type="Pfam" id="PF07017">
    <property type="entry name" value="PagP"/>
    <property type="match status" value="1"/>
</dbReference>
<dbReference type="EC" id="2.3.1.251" evidence="7"/>
<evidence type="ECO:0000256" key="1">
    <source>
        <dbReference type="ARBA" id="ARBA00006368"/>
    </source>
</evidence>
<keyword evidence="2 7" id="KW-0808">Transferase</keyword>
<comment type="catalytic activity">
    <reaction evidence="7">
        <text>a lipid IIA + a 1,2-diacyl-sn-glycero-3-phosphocholine = a lipid IIB + a 2-acyl-sn-glycero-3-phosphocholine</text>
        <dbReference type="Rhea" id="RHEA:74283"/>
        <dbReference type="ChEBI" id="CHEBI:57643"/>
        <dbReference type="ChEBI" id="CHEBI:57875"/>
        <dbReference type="ChEBI" id="CHEBI:193144"/>
        <dbReference type="ChEBI" id="CHEBI:193145"/>
        <dbReference type="EC" id="2.3.1.251"/>
    </reaction>
</comment>
<evidence type="ECO:0000256" key="6">
    <source>
        <dbReference type="ARBA" id="ARBA00023315"/>
    </source>
</evidence>
<comment type="subunit">
    <text evidence="7">Homodimer.</text>
</comment>
<comment type="function">
    <text evidence="7">Transfers a fatty acid residue from the sn-1 position of a phospholipid to the N-linked hydroxyfatty acid chain on the proximal unit of lipid A or its precursors.</text>
</comment>
<dbReference type="EMBL" id="NEVQ01000004">
    <property type="protein sequence ID" value="OZI64346.1"/>
    <property type="molecule type" value="Genomic_DNA"/>
</dbReference>
<comment type="caution">
    <text evidence="7">Lacks conserved residue(s) required for the propagation of feature annotation.</text>
</comment>
<dbReference type="AlphaFoldDB" id="A0A261UR23"/>